<keyword evidence="9" id="KW-1185">Reference proteome</keyword>
<sequence>MDNNNATDSAIVVKKKTMGRRKIPLDQKIQKKSNRQVTFTKRRQGLSGKPASSASSAAPRSPSSSVRRRARSSRSGARRPMQ</sequence>
<feature type="compositionally biased region" description="Low complexity" evidence="6">
    <location>
        <begin position="73"/>
        <end position="82"/>
    </location>
</feature>
<comment type="caution">
    <text evidence="8">The sequence shown here is derived from an EMBL/GenBank/DDBJ whole genome shotgun (WGS) entry which is preliminary data.</text>
</comment>
<evidence type="ECO:0000256" key="2">
    <source>
        <dbReference type="ARBA" id="ARBA00023015"/>
    </source>
</evidence>
<name>A0A830D8X6_9LAMI</name>
<feature type="compositionally biased region" description="Basic residues" evidence="6">
    <location>
        <begin position="13"/>
        <end position="22"/>
    </location>
</feature>
<keyword evidence="5" id="KW-0539">Nucleus</keyword>
<dbReference type="GO" id="GO:0003677">
    <property type="term" value="F:DNA binding"/>
    <property type="evidence" value="ECO:0007669"/>
    <property type="project" value="UniProtKB-KW"/>
</dbReference>
<dbReference type="GO" id="GO:0005634">
    <property type="term" value="C:nucleus"/>
    <property type="evidence" value="ECO:0007669"/>
    <property type="project" value="UniProtKB-SubCell"/>
</dbReference>
<dbReference type="SMART" id="SM00432">
    <property type="entry name" value="MADS"/>
    <property type="match status" value="1"/>
</dbReference>
<dbReference type="InterPro" id="IPR036879">
    <property type="entry name" value="TF_MADSbox_sf"/>
</dbReference>
<feature type="domain" description="MADS-box" evidence="7">
    <location>
        <begin position="18"/>
        <end position="49"/>
    </location>
</feature>
<accession>A0A830D8X6</accession>
<gene>
    <name evidence="8" type="ORF">PHJA_002855400</name>
</gene>
<organism evidence="8 9">
    <name type="scientific">Phtheirospermum japonicum</name>
    <dbReference type="NCBI Taxonomy" id="374723"/>
    <lineage>
        <taxon>Eukaryota</taxon>
        <taxon>Viridiplantae</taxon>
        <taxon>Streptophyta</taxon>
        <taxon>Embryophyta</taxon>
        <taxon>Tracheophyta</taxon>
        <taxon>Spermatophyta</taxon>
        <taxon>Magnoliopsida</taxon>
        <taxon>eudicotyledons</taxon>
        <taxon>Gunneridae</taxon>
        <taxon>Pentapetalae</taxon>
        <taxon>asterids</taxon>
        <taxon>lamiids</taxon>
        <taxon>Lamiales</taxon>
        <taxon>Orobanchaceae</taxon>
        <taxon>Orobanchaceae incertae sedis</taxon>
        <taxon>Phtheirospermum</taxon>
    </lineage>
</organism>
<feature type="compositionally biased region" description="Basic residues" evidence="6">
    <location>
        <begin position="30"/>
        <end position="44"/>
    </location>
</feature>
<dbReference type="EMBL" id="BMAC01001393">
    <property type="protein sequence ID" value="GFQ07113.1"/>
    <property type="molecule type" value="Genomic_DNA"/>
</dbReference>
<dbReference type="Proteomes" id="UP000653305">
    <property type="component" value="Unassembled WGS sequence"/>
</dbReference>
<keyword evidence="3" id="KW-0238">DNA-binding</keyword>
<dbReference type="SUPFAM" id="SSF55455">
    <property type="entry name" value="SRF-like"/>
    <property type="match status" value="1"/>
</dbReference>
<evidence type="ECO:0000256" key="5">
    <source>
        <dbReference type="ARBA" id="ARBA00023242"/>
    </source>
</evidence>
<feature type="region of interest" description="Disordered" evidence="6">
    <location>
        <begin position="1"/>
        <end position="82"/>
    </location>
</feature>
<evidence type="ECO:0000256" key="3">
    <source>
        <dbReference type="ARBA" id="ARBA00023125"/>
    </source>
</evidence>
<evidence type="ECO:0000256" key="1">
    <source>
        <dbReference type="ARBA" id="ARBA00004123"/>
    </source>
</evidence>
<reference evidence="8" key="1">
    <citation type="submission" date="2020-07" db="EMBL/GenBank/DDBJ databases">
        <title>Ethylene signaling mediates host invasion by parasitic plants.</title>
        <authorList>
            <person name="Yoshida S."/>
        </authorList>
    </citation>
    <scope>NUCLEOTIDE SEQUENCE</scope>
    <source>
        <strain evidence="8">Okayama</strain>
    </source>
</reference>
<dbReference type="GO" id="GO:0046983">
    <property type="term" value="F:protein dimerization activity"/>
    <property type="evidence" value="ECO:0007669"/>
    <property type="project" value="InterPro"/>
</dbReference>
<evidence type="ECO:0000313" key="8">
    <source>
        <dbReference type="EMBL" id="GFQ07113.1"/>
    </source>
</evidence>
<keyword evidence="4" id="KW-0804">Transcription</keyword>
<protein>
    <submittedName>
        <fullName evidence="8">Agamous-like mads-box protein agl62</fullName>
    </submittedName>
</protein>
<evidence type="ECO:0000259" key="7">
    <source>
        <dbReference type="PROSITE" id="PS50066"/>
    </source>
</evidence>
<feature type="compositionally biased region" description="Low complexity" evidence="6">
    <location>
        <begin position="50"/>
        <end position="65"/>
    </location>
</feature>
<keyword evidence="2" id="KW-0805">Transcription regulation</keyword>
<evidence type="ECO:0000256" key="6">
    <source>
        <dbReference type="SAM" id="MobiDB-lite"/>
    </source>
</evidence>
<dbReference type="PROSITE" id="PS50066">
    <property type="entry name" value="MADS_BOX_2"/>
    <property type="match status" value="1"/>
</dbReference>
<dbReference type="OrthoDB" id="1898716at2759"/>
<dbReference type="Pfam" id="PF00319">
    <property type="entry name" value="SRF-TF"/>
    <property type="match status" value="1"/>
</dbReference>
<proteinExistence type="predicted"/>
<evidence type="ECO:0000256" key="4">
    <source>
        <dbReference type="ARBA" id="ARBA00023163"/>
    </source>
</evidence>
<dbReference type="AlphaFoldDB" id="A0A830D8X6"/>
<evidence type="ECO:0000313" key="9">
    <source>
        <dbReference type="Proteomes" id="UP000653305"/>
    </source>
</evidence>
<dbReference type="InterPro" id="IPR002100">
    <property type="entry name" value="TF_MADSbox"/>
</dbReference>
<comment type="subcellular location">
    <subcellularLocation>
        <location evidence="1">Nucleus</location>
    </subcellularLocation>
</comment>